<evidence type="ECO:0000313" key="10">
    <source>
        <dbReference type="EMBL" id="BBN12825.1"/>
    </source>
</evidence>
<dbReference type="InterPro" id="IPR032675">
    <property type="entry name" value="LRR_dom_sf"/>
</dbReference>
<dbReference type="InterPro" id="IPR024788">
    <property type="entry name" value="Malectin-like_Carb-bd_dom"/>
</dbReference>
<feature type="signal peptide" evidence="8">
    <location>
        <begin position="1"/>
        <end position="28"/>
    </location>
</feature>
<keyword evidence="8" id="KW-0732">Signal</keyword>
<dbReference type="AlphaFoldDB" id="A0AAF6BLE1"/>
<evidence type="ECO:0000256" key="3">
    <source>
        <dbReference type="ARBA" id="ARBA00022692"/>
    </source>
</evidence>
<feature type="domain" description="Malectin-like" evidence="9">
    <location>
        <begin position="34"/>
        <end position="376"/>
    </location>
</feature>
<evidence type="ECO:0000256" key="7">
    <source>
        <dbReference type="SAM" id="Phobius"/>
    </source>
</evidence>
<feature type="transmembrane region" description="Helical" evidence="7">
    <location>
        <begin position="538"/>
        <end position="560"/>
    </location>
</feature>
<evidence type="ECO:0000256" key="6">
    <source>
        <dbReference type="ARBA" id="ARBA00023136"/>
    </source>
</evidence>
<evidence type="ECO:0000259" key="9">
    <source>
        <dbReference type="Pfam" id="PF12819"/>
    </source>
</evidence>
<dbReference type="Pfam" id="PF00560">
    <property type="entry name" value="LRR_1"/>
    <property type="match status" value="2"/>
</dbReference>
<reference evidence="11" key="1">
    <citation type="journal article" date="2020" name="Curr. Biol.">
        <title>Chromatin organization in early land plants reveals an ancestral association between H3K27me3, transposons, and constitutive heterochromatin.</title>
        <authorList>
            <person name="Montgomery S.A."/>
            <person name="Tanizawa Y."/>
            <person name="Galik B."/>
            <person name="Wang N."/>
            <person name="Ito T."/>
            <person name="Mochizuki T."/>
            <person name="Akimcheva S."/>
            <person name="Bowman J.L."/>
            <person name="Cognat V."/>
            <person name="Marechal-Drouard L."/>
            <person name="Ekker H."/>
            <person name="Hong S.F."/>
            <person name="Kohchi T."/>
            <person name="Lin S.S."/>
            <person name="Liu L.D."/>
            <person name="Nakamura Y."/>
            <person name="Valeeva L.R."/>
            <person name="Shakirov E.V."/>
            <person name="Shippen D.E."/>
            <person name="Wei W.L."/>
            <person name="Yagura M."/>
            <person name="Yamaoka S."/>
            <person name="Yamato K.T."/>
            <person name="Liu C."/>
            <person name="Berger F."/>
        </authorList>
    </citation>
    <scope>NUCLEOTIDE SEQUENCE [LARGE SCALE GENOMIC DNA]</scope>
    <source>
        <strain evidence="11">Tak-1</strain>
    </source>
</reference>
<evidence type="ECO:0000256" key="4">
    <source>
        <dbReference type="ARBA" id="ARBA00022737"/>
    </source>
</evidence>
<sequence length="576" mass="63134">MEGSSRRRRSAILTALCTFFALALSSSAQEFLSIDCGADVGRTDEAGIKWVTDDGYVKTGRNREIRETGTAVQLGSPDFSLTSAFTYPTARVFTEKRSKHCYVLPVQKNSTYLLRTIQYAGESISTASIAFPVSFNVTVNNEVWYSFSGQTDDDLGPFFYESVFYSLQKEEVDVCFVAGALGTPFVNSIEMRKLNPLSYYEVQRGGVYRFLDFVGRYNTGQPSNSSYISYPDDPYDRYWMPITNILRAGVANSSVLAPPTQADQTTAGWNFAPERVQEDAWVGTDLSVQFPRAEGAPRAYAAWYFQEIRNLTAAELLRNPTQMVVSLNGESHALNLSTFSPQQVSMLVELESSTTVDLNLISPNGSRPAILNAFELHWAYEVDQSTTNANDATVLKSLQSIFGLEDWQGDACYPVAWDWVACDGDSRIIELNLSDKNLTGPIPDAIVELTQLQKIRLDNNQLNGTIPQSLRTLRNLQLLALDNNNLSGDIPAAFVDEAGFTFSGNPGICQVGGNCNSTAPNPAPAEASKSDDDSNEKIYIGVIAALGVINAVLVAGLVFCSVRGNRYKSRAAPVVT</sequence>
<name>A0AAF6BLE1_MARPO</name>
<dbReference type="Gene3D" id="3.80.10.10">
    <property type="entry name" value="Ribonuclease Inhibitor"/>
    <property type="match status" value="1"/>
</dbReference>
<feature type="chain" id="PRO_5041921648" description="Malectin-like domain-containing protein" evidence="8">
    <location>
        <begin position="29"/>
        <end position="576"/>
    </location>
</feature>
<evidence type="ECO:0000256" key="5">
    <source>
        <dbReference type="ARBA" id="ARBA00022989"/>
    </source>
</evidence>
<dbReference type="PANTHER" id="PTHR45631">
    <property type="entry name" value="OS07G0107800 PROTEIN-RELATED"/>
    <property type="match status" value="1"/>
</dbReference>
<keyword evidence="4" id="KW-0677">Repeat</keyword>
<keyword evidence="2" id="KW-0433">Leucine-rich repeat</keyword>
<keyword evidence="6 7" id="KW-0472">Membrane</keyword>
<keyword evidence="5 7" id="KW-1133">Transmembrane helix</keyword>
<comment type="subcellular location">
    <subcellularLocation>
        <location evidence="1">Membrane</location>
        <topology evidence="1">Single-pass membrane protein</topology>
    </subcellularLocation>
</comment>
<evidence type="ECO:0000256" key="8">
    <source>
        <dbReference type="SAM" id="SignalP"/>
    </source>
</evidence>
<dbReference type="InterPro" id="IPR001611">
    <property type="entry name" value="Leu-rich_rpt"/>
</dbReference>
<evidence type="ECO:0000256" key="1">
    <source>
        <dbReference type="ARBA" id="ARBA00004167"/>
    </source>
</evidence>
<protein>
    <recommendedName>
        <fullName evidence="9">Malectin-like domain-containing protein</fullName>
    </recommendedName>
</protein>
<dbReference type="GO" id="GO:0016020">
    <property type="term" value="C:membrane"/>
    <property type="evidence" value="ECO:0007669"/>
    <property type="project" value="UniProtKB-SubCell"/>
</dbReference>
<dbReference type="FunFam" id="3.80.10.10:FF:000129">
    <property type="entry name" value="Leucine-rich repeat receptor-like kinase"/>
    <property type="match status" value="1"/>
</dbReference>
<dbReference type="Gene3D" id="2.60.120.430">
    <property type="entry name" value="Galactose-binding lectin"/>
    <property type="match status" value="1"/>
</dbReference>
<accession>A0AAF6BLE1</accession>
<dbReference type="Proteomes" id="UP001162541">
    <property type="component" value="Chromosome 5"/>
</dbReference>
<dbReference type="Pfam" id="PF12819">
    <property type="entry name" value="Malectin_like"/>
    <property type="match status" value="1"/>
</dbReference>
<gene>
    <name evidence="10" type="ORF">Mp_5g23240</name>
</gene>
<dbReference type="EMBL" id="AP019870">
    <property type="protein sequence ID" value="BBN12825.1"/>
    <property type="molecule type" value="Genomic_DNA"/>
</dbReference>
<evidence type="ECO:0000256" key="2">
    <source>
        <dbReference type="ARBA" id="ARBA00022614"/>
    </source>
</evidence>
<dbReference type="PANTHER" id="PTHR45631:SF68">
    <property type="entry name" value="REPEAT FAMILY PROTEIN, PUTATIVE, EXPRESSED-RELATED"/>
    <property type="match status" value="1"/>
</dbReference>
<organism evidence="10 11">
    <name type="scientific">Marchantia polymorpha subsp. ruderalis</name>
    <dbReference type="NCBI Taxonomy" id="1480154"/>
    <lineage>
        <taxon>Eukaryota</taxon>
        <taxon>Viridiplantae</taxon>
        <taxon>Streptophyta</taxon>
        <taxon>Embryophyta</taxon>
        <taxon>Marchantiophyta</taxon>
        <taxon>Marchantiopsida</taxon>
        <taxon>Marchantiidae</taxon>
        <taxon>Marchantiales</taxon>
        <taxon>Marchantiaceae</taxon>
        <taxon>Marchantia</taxon>
    </lineage>
</organism>
<proteinExistence type="predicted"/>
<evidence type="ECO:0000313" key="11">
    <source>
        <dbReference type="Proteomes" id="UP001162541"/>
    </source>
</evidence>
<keyword evidence="3 7" id="KW-0812">Transmembrane</keyword>
<dbReference type="SUPFAM" id="SSF52058">
    <property type="entry name" value="L domain-like"/>
    <property type="match status" value="1"/>
</dbReference>